<evidence type="ECO:0000313" key="2">
    <source>
        <dbReference type="Proteomes" id="UP000050509"/>
    </source>
</evidence>
<dbReference type="EMBL" id="LJCR01000257">
    <property type="protein sequence ID" value="KPV53441.1"/>
    <property type="molecule type" value="Genomic_DNA"/>
</dbReference>
<gene>
    <name evidence="1" type="ORF">SE17_09665</name>
</gene>
<organism evidence="1 2">
    <name type="scientific">Kouleothrix aurantiaca</name>
    <dbReference type="NCBI Taxonomy" id="186479"/>
    <lineage>
        <taxon>Bacteria</taxon>
        <taxon>Bacillati</taxon>
        <taxon>Chloroflexota</taxon>
        <taxon>Chloroflexia</taxon>
        <taxon>Chloroflexales</taxon>
        <taxon>Roseiflexineae</taxon>
        <taxon>Roseiflexaceae</taxon>
        <taxon>Kouleothrix</taxon>
    </lineage>
</organism>
<comment type="caution">
    <text evidence="1">The sequence shown here is derived from an EMBL/GenBank/DDBJ whole genome shotgun (WGS) entry which is preliminary data.</text>
</comment>
<accession>A0A0P9D320</accession>
<keyword evidence="2" id="KW-1185">Reference proteome</keyword>
<name>A0A0P9D320_9CHLR</name>
<dbReference type="AlphaFoldDB" id="A0A0P9D320"/>
<dbReference type="Proteomes" id="UP000050509">
    <property type="component" value="Unassembled WGS sequence"/>
</dbReference>
<sequence>MSFLIWVAQRRWPWSPQWFQQWQHKQRIRWLQARQIPAMLAAQEAGAGLSEAWAGAGTSSDEILQLNAVGAVFDAPLTAPFGEHYGTG</sequence>
<proteinExistence type="predicted"/>
<evidence type="ECO:0000313" key="1">
    <source>
        <dbReference type="EMBL" id="KPV53441.1"/>
    </source>
</evidence>
<protein>
    <submittedName>
        <fullName evidence="1">Uncharacterized protein</fullName>
    </submittedName>
</protein>
<reference evidence="1 2" key="1">
    <citation type="submission" date="2015-09" db="EMBL/GenBank/DDBJ databases">
        <title>Draft genome sequence of Kouleothrix aurantiaca JCM 19913.</title>
        <authorList>
            <person name="Hemp J."/>
        </authorList>
    </citation>
    <scope>NUCLEOTIDE SEQUENCE [LARGE SCALE GENOMIC DNA]</scope>
    <source>
        <strain evidence="1 2">COM-B</strain>
    </source>
</reference>